<dbReference type="GeneID" id="5471356"/>
<dbReference type="STRING" id="126793.A5KE05"/>
<feature type="compositionally biased region" description="Acidic residues" evidence="3">
    <location>
        <begin position="30"/>
        <end position="44"/>
    </location>
</feature>
<dbReference type="InterPro" id="IPR051179">
    <property type="entry name" value="WD_repeat_multifunction"/>
</dbReference>
<dbReference type="VEuPathDB" id="PlasmoDB:PVX_111265"/>
<dbReference type="AlphaFoldDB" id="A5KE05"/>
<proteinExistence type="predicted"/>
<dbReference type="Proteomes" id="UP000008333">
    <property type="component" value="Unassembled WGS sequence"/>
</dbReference>
<dbReference type="SUPFAM" id="SSF50978">
    <property type="entry name" value="WD40 repeat-like"/>
    <property type="match status" value="1"/>
</dbReference>
<dbReference type="InParanoid" id="A5KE05"/>
<evidence type="ECO:0000256" key="1">
    <source>
        <dbReference type="ARBA" id="ARBA00022574"/>
    </source>
</evidence>
<dbReference type="PANTHER" id="PTHR19857">
    <property type="entry name" value="MITOCHONDRIAL DIVISION PROTEIN 1-RELATED"/>
    <property type="match status" value="1"/>
</dbReference>
<protein>
    <submittedName>
        <fullName evidence="4">WD domain, G-beta repeat domain containing protein</fullName>
    </submittedName>
</protein>
<dbReference type="SMART" id="SM00320">
    <property type="entry name" value="WD40"/>
    <property type="match status" value="4"/>
</dbReference>
<organism evidence="4 5">
    <name type="scientific">Plasmodium vivax (strain Salvador I)</name>
    <dbReference type="NCBI Taxonomy" id="126793"/>
    <lineage>
        <taxon>Eukaryota</taxon>
        <taxon>Sar</taxon>
        <taxon>Alveolata</taxon>
        <taxon>Apicomplexa</taxon>
        <taxon>Aconoidasida</taxon>
        <taxon>Haemosporida</taxon>
        <taxon>Plasmodiidae</taxon>
        <taxon>Plasmodium</taxon>
        <taxon>Plasmodium (Plasmodium)</taxon>
    </lineage>
</organism>
<keyword evidence="2" id="KW-0677">Repeat</keyword>
<evidence type="ECO:0000256" key="3">
    <source>
        <dbReference type="SAM" id="MobiDB-lite"/>
    </source>
</evidence>
<dbReference type="InterPro" id="IPR036322">
    <property type="entry name" value="WD40_repeat_dom_sf"/>
</dbReference>
<accession>A5KE05</accession>
<dbReference type="PANTHER" id="PTHR19857:SF8">
    <property type="entry name" value="ANGIO-ASSOCIATED MIGRATORY CELL PROTEIN"/>
    <property type="match status" value="1"/>
</dbReference>
<reference evidence="4 5" key="1">
    <citation type="journal article" date="2008" name="Nature">
        <title>Comparative genomics of the neglected human malaria parasite Plasmodium vivax.</title>
        <authorList>
            <person name="Carlton J.M."/>
            <person name="Adams J.H."/>
            <person name="Silva J.C."/>
            <person name="Bidwell S.L."/>
            <person name="Lorenzi H."/>
            <person name="Caler E."/>
            <person name="Crabtree J."/>
            <person name="Angiuoli S.V."/>
            <person name="Merino E.F."/>
            <person name="Amedeo P."/>
            <person name="Cheng Q."/>
            <person name="Coulson R.M."/>
            <person name="Crabb B.S."/>
            <person name="Del Portillo H.A."/>
            <person name="Essien K."/>
            <person name="Feldblyum T.V."/>
            <person name="Fernandez-Becerra C."/>
            <person name="Gilson P.R."/>
            <person name="Gueye A.H."/>
            <person name="Guo X."/>
            <person name="Kang'a S."/>
            <person name="Kooij T.W."/>
            <person name="Korsinczky M."/>
            <person name="Meyer E.V."/>
            <person name="Nene V."/>
            <person name="Paulsen I."/>
            <person name="White O."/>
            <person name="Ralph S.A."/>
            <person name="Ren Q."/>
            <person name="Sargeant T.J."/>
            <person name="Salzberg S.L."/>
            <person name="Stoeckert C.J."/>
            <person name="Sullivan S.A."/>
            <person name="Yamamoto M.M."/>
            <person name="Hoffman S.L."/>
            <person name="Wortman J.R."/>
            <person name="Gardner M.J."/>
            <person name="Galinski M.R."/>
            <person name="Barnwell J.W."/>
            <person name="Fraser-Liggett C.M."/>
        </authorList>
    </citation>
    <scope>NUCLEOTIDE SEQUENCE [LARGE SCALE GENOMIC DNA]</scope>
    <source>
        <strain evidence="4 5">Salvador I</strain>
    </source>
</reference>
<keyword evidence="5" id="KW-1185">Reference proteome</keyword>
<dbReference type="PhylomeDB" id="A5KE05"/>
<dbReference type="InterPro" id="IPR001680">
    <property type="entry name" value="WD40_rpt"/>
</dbReference>
<comment type="caution">
    <text evidence="4">The sequence shown here is derived from an EMBL/GenBank/DDBJ whole genome shotgun (WGS) entry which is preliminary data.</text>
</comment>
<dbReference type="EMBL" id="AAKM01002769">
    <property type="protein sequence ID" value="EDL42454.1"/>
    <property type="molecule type" value="Genomic_DNA"/>
</dbReference>
<evidence type="ECO:0000313" key="4">
    <source>
        <dbReference type="EMBL" id="EDL42454.1"/>
    </source>
</evidence>
<evidence type="ECO:0000313" key="5">
    <source>
        <dbReference type="Proteomes" id="UP000008333"/>
    </source>
</evidence>
<evidence type="ECO:0000256" key="2">
    <source>
        <dbReference type="ARBA" id="ARBA00022737"/>
    </source>
</evidence>
<dbReference type="RefSeq" id="XP_001608478.1">
    <property type="nucleotide sequence ID" value="XM_001608428.1"/>
</dbReference>
<feature type="region of interest" description="Disordered" evidence="3">
    <location>
        <begin position="26"/>
        <end position="51"/>
    </location>
</feature>
<dbReference type="OMA" id="EYFMFCP"/>
<gene>
    <name evidence="4" type="ORF">PVX_111265</name>
</gene>
<name>A5KE05_PLAVS</name>
<keyword evidence="1" id="KW-0853">WD repeat</keyword>
<dbReference type="InterPro" id="IPR015943">
    <property type="entry name" value="WD40/YVTN_repeat-like_dom_sf"/>
</dbReference>
<dbReference type="KEGG" id="pvx:PVX_111265"/>
<sequence length="617" mass="69600">MMNEAIEEDLAYEDLRNDEVDLIDISAGDVEGEDEEEEEEEEENSSYNSSDKTIPLADLELIKFKEQNISYYKRFYANKSIYCVNSFKKWIYFGSINNNCYLYNNFDDDLRNFAHEGGSGVTGVGGGSGVTGVGGGSGVTGVGGGSGVTGVGGGSGVTGVGGASAKVSLQQLKHQKYTDTVTNIKFSKSYKYIALCIYNGDIYIYNNNNMNKSEILNYNITNFKQNINNSNSLLHIYNWNVGMGHFKKEEEEWISEDMNFVNILTINDTNEKKDIEYFMFCPFNEEILLSIYLDSPNIYIWNIHQNTPISITYTVDIPTFINICNYDSSFYLIAGFHSGETHVYDYNVYSLKRRNAGRKHDARVKGESAGVEASRQQHPSALGSYSIKVTPEGCNGGGAQHQRGQQLPANQPLPALPALHALQGLPPQMIPHEELDNSNDVLCIDNNLANEIYVATHRNVIQICSVNTNSVISTYHNLHSDLVDYCLFNNKRNNIFASSSLDNSIIVYDYQCKKYINKFLVNYEFNKVDTNSQMEKGINFLKWINTNLLLFSSLNGNIYIYDIRSRQCIHQFYSHTDTIFNVHLSLHLYDQKNILSILTASDDRSSNMHFLDISAFI</sequence>
<dbReference type="Gene3D" id="2.130.10.10">
    <property type="entry name" value="YVTN repeat-like/Quinoprotein amine dehydrogenase"/>
    <property type="match status" value="2"/>
</dbReference>